<evidence type="ECO:0000313" key="4">
    <source>
        <dbReference type="Proteomes" id="UP000295499"/>
    </source>
</evidence>
<evidence type="ECO:0000259" key="2">
    <source>
        <dbReference type="Pfam" id="PF10543"/>
    </source>
</evidence>
<dbReference type="Proteomes" id="UP000295499">
    <property type="component" value="Unassembled WGS sequence"/>
</dbReference>
<keyword evidence="4" id="KW-1185">Reference proteome</keyword>
<comment type="caution">
    <text evidence="3">The sequence shown here is derived from an EMBL/GenBank/DDBJ whole genome shotgun (WGS) entry which is preliminary data.</text>
</comment>
<name>A0A4R6IHJ2_9SPHI</name>
<dbReference type="InterPro" id="IPR018873">
    <property type="entry name" value="KilA-N_DNA-bd_domain"/>
</dbReference>
<sequence length="190" mass="21893">MVLANLKNHEQNHNKYSNSGTGCAGKDISLRDQKVMLDIDLAVLYEVETRALKQAVKRNIQRFPDDFMFQLTKGEWQQVITICDNLPKSAKFSPATPFVFTEQGVAMLSSILNSERAINVNIQVIRIFARLRNMVADNTQIRLEIEKIKNKLENQDKSMEIVFQYLDELLALKEKPIPKRNRIGFKPDEL</sequence>
<keyword evidence="1" id="KW-0175">Coiled coil</keyword>
<evidence type="ECO:0000256" key="1">
    <source>
        <dbReference type="SAM" id="Coils"/>
    </source>
</evidence>
<gene>
    <name evidence="3" type="ORF">CLV32_3226</name>
</gene>
<organism evidence="3 4">
    <name type="scientific">Pedobacter duraquae</name>
    <dbReference type="NCBI Taxonomy" id="425511"/>
    <lineage>
        <taxon>Bacteria</taxon>
        <taxon>Pseudomonadati</taxon>
        <taxon>Bacteroidota</taxon>
        <taxon>Sphingobacteriia</taxon>
        <taxon>Sphingobacteriales</taxon>
        <taxon>Sphingobacteriaceae</taxon>
        <taxon>Pedobacter</taxon>
    </lineage>
</organism>
<reference evidence="3 4" key="1">
    <citation type="submission" date="2019-03" db="EMBL/GenBank/DDBJ databases">
        <title>Genomic Encyclopedia of Archaeal and Bacterial Type Strains, Phase II (KMG-II): from individual species to whole genera.</title>
        <authorList>
            <person name="Goeker M."/>
        </authorList>
    </citation>
    <scope>NUCLEOTIDE SEQUENCE [LARGE SCALE GENOMIC DNA]</scope>
    <source>
        <strain evidence="3 4">DSM 19034</strain>
    </source>
</reference>
<feature type="coiled-coil region" evidence="1">
    <location>
        <begin position="131"/>
        <end position="158"/>
    </location>
</feature>
<protein>
    <submittedName>
        <fullName evidence="3">ORF6N domain-containing protein</fullName>
    </submittedName>
</protein>
<evidence type="ECO:0000313" key="3">
    <source>
        <dbReference type="EMBL" id="TDO20595.1"/>
    </source>
</evidence>
<dbReference type="Pfam" id="PF10543">
    <property type="entry name" value="ORF6N"/>
    <property type="match status" value="1"/>
</dbReference>
<proteinExistence type="predicted"/>
<accession>A0A4R6IHJ2</accession>
<dbReference type="AlphaFoldDB" id="A0A4R6IHJ2"/>
<dbReference type="EMBL" id="SNWM01000004">
    <property type="protein sequence ID" value="TDO20595.1"/>
    <property type="molecule type" value="Genomic_DNA"/>
</dbReference>
<feature type="domain" description="KilA-N DNA-binding" evidence="2">
    <location>
        <begin position="28"/>
        <end position="111"/>
    </location>
</feature>